<sequence length="263" mass="30550">MVVEDGFVDLSGVRLFTRTLIPDGNCRGEEKPMVIFLHEGLGSVEQWRDFPEKFIEKCRLPVLLYDRMGYGKSSPRKEKRGLNYIHREEQLLSLLIRKLSLKKYYLLGHSEGGSLALIHAAQHPVGLLKVITLSANTEHEPRIIPGIESVRKQYEKPGSKLKQALQRYHGAHCDDVFYAWCDTWTAGFFHPWNIKPELSMIRVPILAFHGRNDEYTSLQQIENIRQFVPVKKEIHILDQCSHHPHFDHQEKVLAVIRNFIEQH</sequence>
<gene>
    <name evidence="4" type="ORF">MNBD_BACTEROID07-1911</name>
</gene>
<reference evidence="4" key="1">
    <citation type="submission" date="2018-06" db="EMBL/GenBank/DDBJ databases">
        <authorList>
            <person name="Zhirakovskaya E."/>
        </authorList>
    </citation>
    <scope>NUCLEOTIDE SEQUENCE</scope>
</reference>
<dbReference type="PANTHER" id="PTHR43689">
    <property type="entry name" value="HYDROLASE"/>
    <property type="match status" value="1"/>
</dbReference>
<evidence type="ECO:0000256" key="1">
    <source>
        <dbReference type="ARBA" id="ARBA00010088"/>
    </source>
</evidence>
<evidence type="ECO:0000313" key="4">
    <source>
        <dbReference type="EMBL" id="VAW27695.1"/>
    </source>
</evidence>
<dbReference type="GO" id="GO:0008233">
    <property type="term" value="F:peptidase activity"/>
    <property type="evidence" value="ECO:0007669"/>
    <property type="project" value="InterPro"/>
</dbReference>
<dbReference type="Pfam" id="PF00561">
    <property type="entry name" value="Abhydrolase_1"/>
    <property type="match status" value="1"/>
</dbReference>
<keyword evidence="2" id="KW-0378">Hydrolase</keyword>
<dbReference type="EMBL" id="UOET01000148">
    <property type="protein sequence ID" value="VAW27695.1"/>
    <property type="molecule type" value="Genomic_DNA"/>
</dbReference>
<feature type="domain" description="AB hydrolase-1" evidence="3">
    <location>
        <begin position="32"/>
        <end position="184"/>
    </location>
</feature>
<comment type="similarity">
    <text evidence="1">Belongs to the peptidase S33 family.</text>
</comment>
<dbReference type="InterPro" id="IPR029058">
    <property type="entry name" value="AB_hydrolase_fold"/>
</dbReference>
<dbReference type="Gene3D" id="3.40.50.1820">
    <property type="entry name" value="alpha/beta hydrolase"/>
    <property type="match status" value="1"/>
</dbReference>
<dbReference type="InterPro" id="IPR002410">
    <property type="entry name" value="Peptidase_S33"/>
</dbReference>
<proteinExistence type="inferred from homology"/>
<dbReference type="SUPFAM" id="SSF53474">
    <property type="entry name" value="alpha/beta-Hydrolases"/>
    <property type="match status" value="1"/>
</dbReference>
<evidence type="ECO:0000256" key="2">
    <source>
        <dbReference type="ARBA" id="ARBA00022801"/>
    </source>
</evidence>
<dbReference type="AlphaFoldDB" id="A0A3B0U9R3"/>
<dbReference type="PRINTS" id="PR00793">
    <property type="entry name" value="PROAMNOPTASE"/>
</dbReference>
<evidence type="ECO:0000259" key="3">
    <source>
        <dbReference type="Pfam" id="PF00561"/>
    </source>
</evidence>
<organism evidence="4">
    <name type="scientific">hydrothermal vent metagenome</name>
    <dbReference type="NCBI Taxonomy" id="652676"/>
    <lineage>
        <taxon>unclassified sequences</taxon>
        <taxon>metagenomes</taxon>
        <taxon>ecological metagenomes</taxon>
    </lineage>
</organism>
<dbReference type="GO" id="GO:0006508">
    <property type="term" value="P:proteolysis"/>
    <property type="evidence" value="ECO:0007669"/>
    <property type="project" value="InterPro"/>
</dbReference>
<accession>A0A3B0U9R3</accession>
<dbReference type="InterPro" id="IPR000073">
    <property type="entry name" value="AB_hydrolase_1"/>
</dbReference>
<protein>
    <recommendedName>
        <fullName evidence="3">AB hydrolase-1 domain-containing protein</fullName>
    </recommendedName>
</protein>
<name>A0A3B0U9R3_9ZZZZ</name>
<dbReference type="PANTHER" id="PTHR43689:SF8">
    <property type="entry name" value="ALPHA_BETA-HYDROLASES SUPERFAMILY PROTEIN"/>
    <property type="match status" value="1"/>
</dbReference>